<evidence type="ECO:0000256" key="2">
    <source>
        <dbReference type="ARBA" id="ARBA00023015"/>
    </source>
</evidence>
<evidence type="ECO:0000259" key="6">
    <source>
        <dbReference type="Pfam" id="PF08281"/>
    </source>
</evidence>
<evidence type="ECO:0000313" key="9">
    <source>
        <dbReference type="Proteomes" id="UP000053881"/>
    </source>
</evidence>
<dbReference type="CDD" id="cd06171">
    <property type="entry name" value="Sigma70_r4"/>
    <property type="match status" value="1"/>
</dbReference>
<accession>A0A0Q9YBT9</accession>
<evidence type="ECO:0000256" key="1">
    <source>
        <dbReference type="ARBA" id="ARBA00010641"/>
    </source>
</evidence>
<dbReference type="OrthoDB" id="3472490at2"/>
<dbReference type="NCBIfam" id="NF007216">
    <property type="entry name" value="PRK09638.1"/>
    <property type="match status" value="1"/>
</dbReference>
<dbReference type="InterPro" id="IPR013249">
    <property type="entry name" value="RNA_pol_sigma70_r4_t2"/>
</dbReference>
<keyword evidence="2" id="KW-0805">Transcription regulation</keyword>
<reference evidence="7 9" key="2">
    <citation type="submission" date="2015-06" db="EMBL/GenBank/DDBJ databases">
        <title>Genome sequencing project of Bacillus galactosidilyticus PL133.</title>
        <authorList>
            <person name="Gaiero J."/>
            <person name="Nicol R."/>
            <person name="Habash M."/>
        </authorList>
    </citation>
    <scope>NUCLEOTIDE SEQUENCE [LARGE SCALE GENOMIC DNA]</scope>
    <source>
        <strain evidence="7 9">PL133</strain>
    </source>
</reference>
<dbReference type="InterPro" id="IPR039425">
    <property type="entry name" value="RNA_pol_sigma-70-like"/>
</dbReference>
<dbReference type="InterPro" id="IPR036388">
    <property type="entry name" value="WH-like_DNA-bd_sf"/>
</dbReference>
<proteinExistence type="inferred from homology"/>
<dbReference type="Pfam" id="PF04542">
    <property type="entry name" value="Sigma70_r2"/>
    <property type="match status" value="1"/>
</dbReference>
<dbReference type="Proteomes" id="UP000077881">
    <property type="component" value="Unassembled WGS sequence"/>
</dbReference>
<dbReference type="InterPro" id="IPR007627">
    <property type="entry name" value="RNA_pol_sigma70_r2"/>
</dbReference>
<comment type="similarity">
    <text evidence="1">Belongs to the sigma-70 factor family. ECF subfamily.</text>
</comment>
<keyword evidence="3" id="KW-0731">Sigma factor</keyword>
<gene>
    <name evidence="8" type="ORF">ABB05_19790</name>
    <name evidence="7" type="ORF">ACA29_06740</name>
</gene>
<dbReference type="EMBL" id="LDJR01000060">
    <property type="protein sequence ID" value="OAK67391.1"/>
    <property type="molecule type" value="Genomic_DNA"/>
</dbReference>
<dbReference type="SUPFAM" id="SSF88659">
    <property type="entry name" value="Sigma3 and sigma4 domains of RNA polymerase sigma factors"/>
    <property type="match status" value="1"/>
</dbReference>
<dbReference type="GO" id="GO:0016987">
    <property type="term" value="F:sigma factor activity"/>
    <property type="evidence" value="ECO:0007669"/>
    <property type="project" value="UniProtKB-KW"/>
</dbReference>
<dbReference type="Proteomes" id="UP000053881">
    <property type="component" value="Unassembled WGS sequence"/>
</dbReference>
<organism evidence="7 9">
    <name type="scientific">Lederbergia galactosidilytica</name>
    <dbReference type="NCBI Taxonomy" id="217031"/>
    <lineage>
        <taxon>Bacteria</taxon>
        <taxon>Bacillati</taxon>
        <taxon>Bacillota</taxon>
        <taxon>Bacilli</taxon>
        <taxon>Bacillales</taxon>
        <taxon>Bacillaceae</taxon>
        <taxon>Lederbergia</taxon>
    </lineage>
</organism>
<sequence length="176" mass="21093">MNERDEKRLIQAAIKGSDEAFTQLFQTHYQFVYKYLVKVSLDPDLAEDLMQETMLKAYIHFSSFKGESKLSTWFISIASRLFIDHQRKTKRDRKRQEKLQAEAIRKMRWNVTIDGFEWTEYMAQFAMLDPTIRTPILLRHFYGYTYKEIAQMLGLKEGTVKTRVHHGMKKIRKEWS</sequence>
<evidence type="ECO:0000313" key="8">
    <source>
        <dbReference type="EMBL" id="OAK67391.1"/>
    </source>
</evidence>
<dbReference type="SUPFAM" id="SSF88946">
    <property type="entry name" value="Sigma2 domain of RNA polymerase sigma factors"/>
    <property type="match status" value="1"/>
</dbReference>
<dbReference type="Gene3D" id="1.10.10.10">
    <property type="entry name" value="Winged helix-like DNA-binding domain superfamily/Winged helix DNA-binding domain"/>
    <property type="match status" value="1"/>
</dbReference>
<keyword evidence="10" id="KW-1185">Reference proteome</keyword>
<dbReference type="AlphaFoldDB" id="A0A0Q9YBT9"/>
<evidence type="ECO:0000256" key="3">
    <source>
        <dbReference type="ARBA" id="ARBA00023082"/>
    </source>
</evidence>
<dbReference type="RefSeq" id="WP_057981823.1">
    <property type="nucleotide sequence ID" value="NZ_JAGGKH010000004.1"/>
</dbReference>
<evidence type="ECO:0000259" key="5">
    <source>
        <dbReference type="Pfam" id="PF04542"/>
    </source>
</evidence>
<evidence type="ECO:0000256" key="4">
    <source>
        <dbReference type="ARBA" id="ARBA00023163"/>
    </source>
</evidence>
<evidence type="ECO:0000313" key="7">
    <source>
        <dbReference type="EMBL" id="KRG14039.1"/>
    </source>
</evidence>
<comment type="caution">
    <text evidence="7">The sequence shown here is derived from an EMBL/GenBank/DDBJ whole genome shotgun (WGS) entry which is preliminary data.</text>
</comment>
<feature type="domain" description="RNA polymerase sigma-70 region 2" evidence="5">
    <location>
        <begin position="24"/>
        <end position="91"/>
    </location>
</feature>
<dbReference type="PATRIC" id="fig|217031.4.peg.2243"/>
<dbReference type="NCBIfam" id="TIGR02937">
    <property type="entry name" value="sigma70-ECF"/>
    <property type="match status" value="1"/>
</dbReference>
<evidence type="ECO:0000313" key="10">
    <source>
        <dbReference type="Proteomes" id="UP000077881"/>
    </source>
</evidence>
<dbReference type="Pfam" id="PF08281">
    <property type="entry name" value="Sigma70_r4_2"/>
    <property type="match status" value="1"/>
</dbReference>
<dbReference type="InterPro" id="IPR013324">
    <property type="entry name" value="RNA_pol_sigma_r3/r4-like"/>
</dbReference>
<dbReference type="PANTHER" id="PTHR43133:SF60">
    <property type="entry name" value="RNA POLYMERASE SIGMA FACTOR SIGV"/>
    <property type="match status" value="1"/>
</dbReference>
<dbReference type="GO" id="GO:0003677">
    <property type="term" value="F:DNA binding"/>
    <property type="evidence" value="ECO:0007669"/>
    <property type="project" value="InterPro"/>
</dbReference>
<reference evidence="8 10" key="1">
    <citation type="submission" date="2015-05" db="EMBL/GenBank/DDBJ databases">
        <title>Comparison of genome.</title>
        <authorList>
            <person name="Zheng Z."/>
            <person name="Sun M."/>
        </authorList>
    </citation>
    <scope>NUCLEOTIDE SEQUENCE [LARGE SCALE GENOMIC DNA]</scope>
    <source>
        <strain evidence="8 10">G25-74</strain>
    </source>
</reference>
<name>A0A0Q9YBT9_9BACI</name>
<feature type="domain" description="RNA polymerase sigma factor 70 region 4 type 2" evidence="6">
    <location>
        <begin position="123"/>
        <end position="171"/>
    </location>
</feature>
<dbReference type="PANTHER" id="PTHR43133">
    <property type="entry name" value="RNA POLYMERASE ECF-TYPE SIGMA FACTO"/>
    <property type="match status" value="1"/>
</dbReference>
<dbReference type="EMBL" id="LGPB01000068">
    <property type="protein sequence ID" value="KRG14039.1"/>
    <property type="molecule type" value="Genomic_DNA"/>
</dbReference>
<keyword evidence="4" id="KW-0804">Transcription</keyword>
<dbReference type="GO" id="GO:0006352">
    <property type="term" value="P:DNA-templated transcription initiation"/>
    <property type="evidence" value="ECO:0007669"/>
    <property type="project" value="InterPro"/>
</dbReference>
<dbReference type="STRING" id="217031.ABB05_19790"/>
<dbReference type="InterPro" id="IPR014284">
    <property type="entry name" value="RNA_pol_sigma-70_dom"/>
</dbReference>
<dbReference type="InterPro" id="IPR013325">
    <property type="entry name" value="RNA_pol_sigma_r2"/>
</dbReference>
<dbReference type="Gene3D" id="1.10.1740.10">
    <property type="match status" value="1"/>
</dbReference>
<protein>
    <submittedName>
        <fullName evidence="7">RNA polymerase sigma factor SigY</fullName>
    </submittedName>
</protein>